<dbReference type="GO" id="GO:0052621">
    <property type="term" value="F:diguanylate cyclase activity"/>
    <property type="evidence" value="ECO:0007669"/>
    <property type="project" value="TreeGrafter"/>
</dbReference>
<reference evidence="3" key="1">
    <citation type="submission" date="2020-08" db="EMBL/GenBank/DDBJ databases">
        <title>Genome public.</title>
        <authorList>
            <person name="Liu C."/>
            <person name="Sun Q."/>
        </authorList>
    </citation>
    <scope>NUCLEOTIDE SEQUENCE</scope>
    <source>
        <strain evidence="3">NSJ-54</strain>
    </source>
</reference>
<dbReference type="PROSITE" id="PS50887">
    <property type="entry name" value="GGDEF"/>
    <property type="match status" value="1"/>
</dbReference>
<dbReference type="InterPro" id="IPR043128">
    <property type="entry name" value="Rev_trsase/Diguanyl_cyclase"/>
</dbReference>
<organism evidence="3 4">
    <name type="scientific">Zongyangia hominis</name>
    <dbReference type="NCBI Taxonomy" id="2763677"/>
    <lineage>
        <taxon>Bacteria</taxon>
        <taxon>Bacillati</taxon>
        <taxon>Bacillota</taxon>
        <taxon>Clostridia</taxon>
        <taxon>Eubacteriales</taxon>
        <taxon>Oscillospiraceae</taxon>
        <taxon>Zongyangia</taxon>
    </lineage>
</organism>
<keyword evidence="1" id="KW-0812">Transmembrane</keyword>
<evidence type="ECO:0000313" key="3">
    <source>
        <dbReference type="EMBL" id="MBC8570796.1"/>
    </source>
</evidence>
<accession>A0A926IB23</accession>
<evidence type="ECO:0000256" key="1">
    <source>
        <dbReference type="SAM" id="Phobius"/>
    </source>
</evidence>
<feature type="transmembrane region" description="Helical" evidence="1">
    <location>
        <begin position="173"/>
        <end position="196"/>
    </location>
</feature>
<dbReference type="GO" id="GO:0005886">
    <property type="term" value="C:plasma membrane"/>
    <property type="evidence" value="ECO:0007669"/>
    <property type="project" value="TreeGrafter"/>
</dbReference>
<dbReference type="GO" id="GO:0043709">
    <property type="term" value="P:cell adhesion involved in single-species biofilm formation"/>
    <property type="evidence" value="ECO:0007669"/>
    <property type="project" value="TreeGrafter"/>
</dbReference>
<keyword evidence="4" id="KW-1185">Reference proteome</keyword>
<dbReference type="Gene3D" id="3.30.70.270">
    <property type="match status" value="1"/>
</dbReference>
<dbReference type="Pfam" id="PF00990">
    <property type="entry name" value="GGDEF"/>
    <property type="match status" value="1"/>
</dbReference>
<proteinExistence type="predicted"/>
<dbReference type="SMART" id="SM00267">
    <property type="entry name" value="GGDEF"/>
    <property type="match status" value="1"/>
</dbReference>
<name>A0A926IB23_9FIRM</name>
<dbReference type="PANTHER" id="PTHR45138">
    <property type="entry name" value="REGULATORY COMPONENTS OF SENSORY TRANSDUCTION SYSTEM"/>
    <property type="match status" value="1"/>
</dbReference>
<feature type="transmembrane region" description="Helical" evidence="1">
    <location>
        <begin position="99"/>
        <end position="121"/>
    </location>
</feature>
<feature type="domain" description="GGDEF" evidence="2">
    <location>
        <begin position="256"/>
        <end position="389"/>
    </location>
</feature>
<feature type="transmembrane region" description="Helical" evidence="1">
    <location>
        <begin position="127"/>
        <end position="143"/>
    </location>
</feature>
<dbReference type="InterPro" id="IPR000160">
    <property type="entry name" value="GGDEF_dom"/>
</dbReference>
<dbReference type="GO" id="GO:1902201">
    <property type="term" value="P:negative regulation of bacterial-type flagellum-dependent cell motility"/>
    <property type="evidence" value="ECO:0007669"/>
    <property type="project" value="TreeGrafter"/>
</dbReference>
<evidence type="ECO:0000313" key="4">
    <source>
        <dbReference type="Proteomes" id="UP000660861"/>
    </source>
</evidence>
<keyword evidence="1" id="KW-1133">Transmembrane helix</keyword>
<evidence type="ECO:0000259" key="2">
    <source>
        <dbReference type="PROSITE" id="PS50887"/>
    </source>
</evidence>
<dbReference type="EMBL" id="JACRTC010000005">
    <property type="protein sequence ID" value="MBC8570796.1"/>
    <property type="molecule type" value="Genomic_DNA"/>
</dbReference>
<feature type="transmembrane region" description="Helical" evidence="1">
    <location>
        <begin position="32"/>
        <end position="53"/>
    </location>
</feature>
<dbReference type="InterPro" id="IPR050469">
    <property type="entry name" value="Diguanylate_Cyclase"/>
</dbReference>
<dbReference type="NCBIfam" id="TIGR00254">
    <property type="entry name" value="GGDEF"/>
    <property type="match status" value="1"/>
</dbReference>
<dbReference type="AlphaFoldDB" id="A0A926IB23"/>
<dbReference type="Proteomes" id="UP000660861">
    <property type="component" value="Unassembled WGS sequence"/>
</dbReference>
<dbReference type="InterPro" id="IPR029787">
    <property type="entry name" value="Nucleotide_cyclase"/>
</dbReference>
<dbReference type="FunFam" id="3.30.70.270:FF:000001">
    <property type="entry name" value="Diguanylate cyclase domain protein"/>
    <property type="match status" value="1"/>
</dbReference>
<dbReference type="PANTHER" id="PTHR45138:SF9">
    <property type="entry name" value="DIGUANYLATE CYCLASE DGCM-RELATED"/>
    <property type="match status" value="1"/>
</dbReference>
<dbReference type="RefSeq" id="WP_262397890.1">
    <property type="nucleotide sequence ID" value="NZ_JACRTC010000005.1"/>
</dbReference>
<sequence length="396" mass="45529">MRKFRELMQDVALSPEDEERYHVMQVGTQLRYTWTAMLVTILFQLYNICYTLIYTHGTLSTTSSKVYLCLYIIMLSVTGALVLYRFAALRHSYPPERTLRLQTAYAAFSMLWALAITLYDQRVSDNVTTYLSLAIFLSLLIYFKPLQALLTFGVPQLILVILWWRQYLFDGSVYGQLISTTAVAAMSFFIACYRYYAGRYTFAEHQTILRQNQQIQDKNKLLELLVHRDDLTGIYNRRFLKAYLPVLCAQAQSLRQPLTVFMVDIDDFKTYNDSFGHQRGDTCLRLVAQAMNVQMSQGYFLRYGGEEFCGIVMGLSPSEALEEGRSLCEAVEALKLDTAEPHRYVTVSIGVFTAVPERPDQWKEMINKADKALYQAKKLGKNQAVFDGAQNECPCF</sequence>
<gene>
    <name evidence="3" type="ORF">H8709_08145</name>
</gene>
<keyword evidence="1" id="KW-0472">Membrane</keyword>
<dbReference type="CDD" id="cd01949">
    <property type="entry name" value="GGDEF"/>
    <property type="match status" value="1"/>
</dbReference>
<feature type="transmembrane region" description="Helical" evidence="1">
    <location>
        <begin position="65"/>
        <end position="87"/>
    </location>
</feature>
<comment type="caution">
    <text evidence="3">The sequence shown here is derived from an EMBL/GenBank/DDBJ whole genome shotgun (WGS) entry which is preliminary data.</text>
</comment>
<protein>
    <submittedName>
        <fullName evidence="3">GGDEF domain-containing protein</fullName>
    </submittedName>
</protein>
<dbReference type="SUPFAM" id="SSF55073">
    <property type="entry name" value="Nucleotide cyclase"/>
    <property type="match status" value="1"/>
</dbReference>